<feature type="region of interest" description="Disordered" evidence="1">
    <location>
        <begin position="420"/>
        <end position="449"/>
    </location>
</feature>
<dbReference type="VEuPathDB" id="FungiDB:CCM_01577"/>
<feature type="compositionally biased region" description="Basic residues" evidence="1">
    <location>
        <begin position="30"/>
        <end position="40"/>
    </location>
</feature>
<dbReference type="OrthoDB" id="5236816at2759"/>
<evidence type="ECO:0000313" key="3">
    <source>
        <dbReference type="Proteomes" id="UP000323067"/>
    </source>
</evidence>
<dbReference type="VEuPathDB" id="FungiDB:A9K55_004752"/>
<evidence type="ECO:0000256" key="1">
    <source>
        <dbReference type="SAM" id="MobiDB-lite"/>
    </source>
</evidence>
<dbReference type="EMBL" id="CP023325">
    <property type="protein sequence ID" value="ATY64103.1"/>
    <property type="molecule type" value="Genomic_DNA"/>
</dbReference>
<reference evidence="2 3" key="1">
    <citation type="journal article" date="2017" name="BMC Genomics">
        <title>Chromosome level assembly and secondary metabolite potential of the parasitic fungus Cordyceps militaris.</title>
        <authorList>
            <person name="Kramer G.J."/>
            <person name="Nodwell J.R."/>
        </authorList>
    </citation>
    <scope>NUCLEOTIDE SEQUENCE [LARGE SCALE GENOMIC DNA]</scope>
    <source>
        <strain evidence="2 3">ATCC 34164</strain>
    </source>
</reference>
<gene>
    <name evidence="2" type="ORF">A9K55_004752</name>
</gene>
<dbReference type="Proteomes" id="UP000323067">
    <property type="component" value="Chromosome v"/>
</dbReference>
<sequence length="449" mass="50201">MGRDSEPQTSRAQNSPQSTARRSSQPRLAKVAKKTRLRRPRPVEPGSVVDIIRQHPGSRLFERILCWTDQHAQLLGVQFNKLPKCDTPIPVNEPGSPPPKGHMQPSRTITTLSDKLTYILSYRSTDPDDLCATVRTIMGTLWPATFCRVVGFGKLHLYFGDKVYHDAVKTQCIWAYPGGHFLPSQSSLSTAQSTQETASQSASQSQQSSTSRQHLLTDSPMVCYMSKAKLESMRTKMFYILSCPNGDLNKPVHNLRRLWAKALAPSNADADAPIAGIMLAMAQRHFYANQCGREKSPAKKDKPFHDVRMRLLTHDSETAEFLVYTGHITATFLEHFRRPHKMPSATKFDGGLGLKIDYVRVPIWPILGLRERLGKALGEDLVGSFDPAVMETWEEDVVEAPTSIGSKRKRKALVELVNRSFEESDDEQPSPTRGKKKCIRPGIQLQAAA</sequence>
<organism evidence="2 3">
    <name type="scientific">Cordyceps militaris</name>
    <name type="common">Caterpillar fungus</name>
    <name type="synonym">Clavaria militaris</name>
    <dbReference type="NCBI Taxonomy" id="73501"/>
    <lineage>
        <taxon>Eukaryota</taxon>
        <taxon>Fungi</taxon>
        <taxon>Dikarya</taxon>
        <taxon>Ascomycota</taxon>
        <taxon>Pezizomycotina</taxon>
        <taxon>Sordariomycetes</taxon>
        <taxon>Hypocreomycetidae</taxon>
        <taxon>Hypocreales</taxon>
        <taxon>Cordycipitaceae</taxon>
        <taxon>Cordyceps</taxon>
    </lineage>
</organism>
<feature type="region of interest" description="Disordered" evidence="1">
    <location>
        <begin position="1"/>
        <end position="43"/>
    </location>
</feature>
<accession>A0A2H4SLX7</accession>
<proteinExistence type="predicted"/>
<feature type="region of interest" description="Disordered" evidence="1">
    <location>
        <begin position="186"/>
        <end position="213"/>
    </location>
</feature>
<feature type="compositionally biased region" description="Low complexity" evidence="1">
    <location>
        <begin position="186"/>
        <end position="211"/>
    </location>
</feature>
<dbReference type="AlphaFoldDB" id="A0A2H4SLX7"/>
<protein>
    <submittedName>
        <fullName evidence="2">Uncharacterized protein</fullName>
    </submittedName>
</protein>
<feature type="compositionally biased region" description="Polar residues" evidence="1">
    <location>
        <begin position="7"/>
        <end position="26"/>
    </location>
</feature>
<evidence type="ECO:0000313" key="2">
    <source>
        <dbReference type="EMBL" id="ATY64103.1"/>
    </source>
</evidence>
<name>A0A2H4SLX7_CORMI</name>